<evidence type="ECO:0000313" key="2">
    <source>
        <dbReference type="Proteomes" id="UP000327493"/>
    </source>
</evidence>
<dbReference type="Proteomes" id="UP000327493">
    <property type="component" value="Chromosome 2"/>
</dbReference>
<reference evidence="1 2" key="1">
    <citation type="submission" date="2019-08" db="EMBL/GenBank/DDBJ databases">
        <title>A chromosome-level genome assembly, high-density linkage maps, and genome scans reveal the genomic architecture of hybrid incompatibilities underlying speciation via character displacement in darters (Percidae: Etheostominae).</title>
        <authorList>
            <person name="Moran R.L."/>
            <person name="Catchen J.M."/>
            <person name="Fuller R.C."/>
        </authorList>
    </citation>
    <scope>NUCLEOTIDE SEQUENCE [LARGE SCALE GENOMIC DNA]</scope>
    <source>
        <strain evidence="1">EspeVRDwgs_2016</strain>
        <tissue evidence="1">Muscle</tissue>
    </source>
</reference>
<keyword evidence="2" id="KW-1185">Reference proteome</keyword>
<evidence type="ECO:0000313" key="1">
    <source>
        <dbReference type="EMBL" id="KAA8595365.1"/>
    </source>
</evidence>
<protein>
    <submittedName>
        <fullName evidence="1">Uncharacterized protein</fullName>
    </submittedName>
</protein>
<organism evidence="1 2">
    <name type="scientific">Etheostoma spectabile</name>
    <name type="common">orangethroat darter</name>
    <dbReference type="NCBI Taxonomy" id="54343"/>
    <lineage>
        <taxon>Eukaryota</taxon>
        <taxon>Metazoa</taxon>
        <taxon>Chordata</taxon>
        <taxon>Craniata</taxon>
        <taxon>Vertebrata</taxon>
        <taxon>Euteleostomi</taxon>
        <taxon>Actinopterygii</taxon>
        <taxon>Neopterygii</taxon>
        <taxon>Teleostei</taxon>
        <taxon>Neoteleostei</taxon>
        <taxon>Acanthomorphata</taxon>
        <taxon>Eupercaria</taxon>
        <taxon>Perciformes</taxon>
        <taxon>Percoidei</taxon>
        <taxon>Percidae</taxon>
        <taxon>Etheostomatinae</taxon>
        <taxon>Etheostoma</taxon>
    </lineage>
</organism>
<proteinExistence type="predicted"/>
<sequence length="102" mass="11192">MEATDVLKLRVILDDVNAERLILPYRPETDKSNITAARTAALAGLPLYSKEDSSEVFKTCKDELEATQDGAAVLGAVVDEEEVPAGVPFETHHDQLSLRIRL</sequence>
<comment type="caution">
    <text evidence="1">The sequence shown here is derived from an EMBL/GenBank/DDBJ whole genome shotgun (WGS) entry which is preliminary data.</text>
</comment>
<gene>
    <name evidence="1" type="ORF">FQN60_012500</name>
</gene>
<dbReference type="AlphaFoldDB" id="A0A5J5DPT7"/>
<accession>A0A5J5DPT7</accession>
<name>A0A5J5DPT7_9PERO</name>
<dbReference type="EMBL" id="VOFY01000002">
    <property type="protein sequence ID" value="KAA8595365.1"/>
    <property type="molecule type" value="Genomic_DNA"/>
</dbReference>